<dbReference type="GO" id="GO:0016757">
    <property type="term" value="F:glycosyltransferase activity"/>
    <property type="evidence" value="ECO:0007669"/>
    <property type="project" value="UniProtKB-KW"/>
</dbReference>
<dbReference type="InterPro" id="IPR050256">
    <property type="entry name" value="Glycosyltransferase_2"/>
</dbReference>
<keyword evidence="4" id="KW-1185">Reference proteome</keyword>
<keyword evidence="1" id="KW-1133">Transmembrane helix</keyword>
<feature type="transmembrane region" description="Helical" evidence="1">
    <location>
        <begin position="221"/>
        <end position="252"/>
    </location>
</feature>
<evidence type="ECO:0000259" key="2">
    <source>
        <dbReference type="Pfam" id="PF00535"/>
    </source>
</evidence>
<dbReference type="OrthoDB" id="9807778at2"/>
<dbReference type="SUPFAM" id="SSF53448">
    <property type="entry name" value="Nucleotide-diphospho-sugar transferases"/>
    <property type="match status" value="1"/>
</dbReference>
<dbReference type="EMBL" id="FOXH01000014">
    <property type="protein sequence ID" value="SFQ29487.1"/>
    <property type="molecule type" value="Genomic_DNA"/>
</dbReference>
<evidence type="ECO:0000256" key="1">
    <source>
        <dbReference type="SAM" id="Phobius"/>
    </source>
</evidence>
<keyword evidence="3" id="KW-0328">Glycosyltransferase</keyword>
<evidence type="ECO:0000313" key="3">
    <source>
        <dbReference type="EMBL" id="SFQ29487.1"/>
    </source>
</evidence>
<dbReference type="Pfam" id="PF00535">
    <property type="entry name" value="Glycos_transf_2"/>
    <property type="match status" value="1"/>
</dbReference>
<keyword evidence="3" id="KW-0808">Transferase</keyword>
<dbReference type="Proteomes" id="UP000199306">
    <property type="component" value="Unassembled WGS sequence"/>
</dbReference>
<gene>
    <name evidence="3" type="ORF">SAMN04515674_11458</name>
</gene>
<dbReference type="GO" id="GO:0005886">
    <property type="term" value="C:plasma membrane"/>
    <property type="evidence" value="ECO:0007669"/>
    <property type="project" value="TreeGrafter"/>
</dbReference>
<evidence type="ECO:0000313" key="4">
    <source>
        <dbReference type="Proteomes" id="UP000199306"/>
    </source>
</evidence>
<proteinExistence type="predicted"/>
<feature type="transmembrane region" description="Helical" evidence="1">
    <location>
        <begin position="264"/>
        <end position="290"/>
    </location>
</feature>
<dbReference type="InterPro" id="IPR001173">
    <property type="entry name" value="Glyco_trans_2-like"/>
</dbReference>
<dbReference type="RefSeq" id="WP_092018932.1">
    <property type="nucleotide sequence ID" value="NZ_FOXH01000014.1"/>
</dbReference>
<keyword evidence="1" id="KW-0472">Membrane</keyword>
<reference evidence="3 4" key="1">
    <citation type="submission" date="2016-10" db="EMBL/GenBank/DDBJ databases">
        <authorList>
            <person name="de Groot N.N."/>
        </authorList>
    </citation>
    <scope>NUCLEOTIDE SEQUENCE [LARGE SCALE GENOMIC DNA]</scope>
    <source>
        <strain evidence="4">E92,LMG 26720,CCM 7988</strain>
    </source>
</reference>
<sequence>MPKLSIIIPCYYNEENIPVTSAELLENEKLFPKDVSFEYVMVDDGSKDNTWEELVKFREHNPDKVKIIKLAGNVGSYNAILAGMKYATGDCTVIISADLQDPPELMVTMYDYWQKGIKFVVANRQDRQESWSQKLFSNTYHNLIRKFALKTIPPGGFDYVLFDRQLRDEVVKIDEKNTNTIYLLAWLNYDFISIPYVRKKREIGVSRWTLSKKIKLFVDSFVAFSFAPIRAISITGVILGAIAFLYGLFVILAKMTGAVPIEGWTSLMVVFLFVSSFQMIALGIIGEYVWRTLDASRKRPNYVVEKVF</sequence>
<dbReference type="PANTHER" id="PTHR48090">
    <property type="entry name" value="UNDECAPRENYL-PHOSPHATE 4-DEOXY-4-FORMAMIDO-L-ARABINOSE TRANSFERASE-RELATED"/>
    <property type="match status" value="1"/>
</dbReference>
<keyword evidence="1" id="KW-0812">Transmembrane</keyword>
<dbReference type="STRING" id="1079859.SAMN04515674_11458"/>
<name>A0A1I5XCW5_9BACT</name>
<organism evidence="3 4">
    <name type="scientific">Pseudarcicella hirudinis</name>
    <dbReference type="NCBI Taxonomy" id="1079859"/>
    <lineage>
        <taxon>Bacteria</taxon>
        <taxon>Pseudomonadati</taxon>
        <taxon>Bacteroidota</taxon>
        <taxon>Cytophagia</taxon>
        <taxon>Cytophagales</taxon>
        <taxon>Flectobacillaceae</taxon>
        <taxon>Pseudarcicella</taxon>
    </lineage>
</organism>
<dbReference type="Gene3D" id="3.90.550.10">
    <property type="entry name" value="Spore Coat Polysaccharide Biosynthesis Protein SpsA, Chain A"/>
    <property type="match status" value="1"/>
</dbReference>
<dbReference type="PANTHER" id="PTHR48090:SF8">
    <property type="entry name" value="GLYCOSYLTRANSFERASE CSBB-RELATED"/>
    <property type="match status" value="1"/>
</dbReference>
<accession>A0A1I5XCW5</accession>
<dbReference type="CDD" id="cd04187">
    <property type="entry name" value="DPM1_like_bac"/>
    <property type="match status" value="1"/>
</dbReference>
<protein>
    <submittedName>
        <fullName evidence="3">Dolichol-phosphate mannosyltransferase</fullName>
    </submittedName>
</protein>
<feature type="domain" description="Glycosyltransferase 2-like" evidence="2">
    <location>
        <begin position="5"/>
        <end position="153"/>
    </location>
</feature>
<dbReference type="InterPro" id="IPR029044">
    <property type="entry name" value="Nucleotide-diphossugar_trans"/>
</dbReference>
<dbReference type="AlphaFoldDB" id="A0A1I5XCW5"/>